<dbReference type="RefSeq" id="WP_126790916.1">
    <property type="nucleotide sequence ID" value="NZ_PIPI01000001.1"/>
</dbReference>
<reference evidence="4 5" key="1">
    <citation type="journal article" date="2011" name="Front. Microbiol.">
        <title>Genomic signatures of strain selection and enhancement in Bacillus atrophaeus var. globigii, a historical biowarfare simulant.</title>
        <authorList>
            <person name="Gibbons H.S."/>
            <person name="Broomall S.M."/>
            <person name="McNew L.A."/>
            <person name="Daligault H."/>
            <person name="Chapman C."/>
            <person name="Bruce D."/>
            <person name="Karavis M."/>
            <person name="Krepps M."/>
            <person name="McGregor P.A."/>
            <person name="Hong C."/>
            <person name="Park K.H."/>
            <person name="Akmal A."/>
            <person name="Feldman A."/>
            <person name="Lin J.S."/>
            <person name="Chang W.E."/>
            <person name="Higgs B.W."/>
            <person name="Demirev P."/>
            <person name="Lindquist J."/>
            <person name="Liem A."/>
            <person name="Fochler E."/>
            <person name="Read T.D."/>
            <person name="Tapia R."/>
            <person name="Johnson S."/>
            <person name="Bishop-Lilly K.A."/>
            <person name="Detter C."/>
            <person name="Han C."/>
            <person name="Sozhamannan S."/>
            <person name="Rosenzweig C.N."/>
            <person name="Skowronski E.W."/>
        </authorList>
    </citation>
    <scope>NUCLEOTIDE SEQUENCE [LARGE SCALE GENOMIC DNA]</scope>
    <source>
        <strain evidence="4 5">AK5</strain>
    </source>
</reference>
<organism evidence="4 5">
    <name type="scientific">Aliidiomarina haloalkalitolerans</name>
    <dbReference type="NCBI Taxonomy" id="859059"/>
    <lineage>
        <taxon>Bacteria</taxon>
        <taxon>Pseudomonadati</taxon>
        <taxon>Pseudomonadota</taxon>
        <taxon>Gammaproteobacteria</taxon>
        <taxon>Alteromonadales</taxon>
        <taxon>Idiomarinaceae</taxon>
        <taxon>Aliidiomarina</taxon>
    </lineage>
</organism>
<comment type="caution">
    <text evidence="4">The sequence shown here is derived from an EMBL/GenBank/DDBJ whole genome shotgun (WGS) entry which is preliminary data.</text>
</comment>
<dbReference type="AlphaFoldDB" id="A0A432VYP1"/>
<evidence type="ECO:0000256" key="2">
    <source>
        <dbReference type="SAM" id="SignalP"/>
    </source>
</evidence>
<evidence type="ECO:0000313" key="5">
    <source>
        <dbReference type="Proteomes" id="UP000288212"/>
    </source>
</evidence>
<keyword evidence="1 2" id="KW-0732">Signal</keyword>
<dbReference type="InterPro" id="IPR027385">
    <property type="entry name" value="Beta-barrel_OMP"/>
</dbReference>
<accession>A0A432VYP1</accession>
<dbReference type="Gene3D" id="2.40.160.10">
    <property type="entry name" value="Porin"/>
    <property type="match status" value="1"/>
</dbReference>
<dbReference type="InterPro" id="IPR011250">
    <property type="entry name" value="OMP/PagP_B-barrel"/>
</dbReference>
<feature type="chain" id="PRO_5019222852" description="Outer membrane protein beta-barrel domain-containing protein" evidence="2">
    <location>
        <begin position="27"/>
        <end position="188"/>
    </location>
</feature>
<evidence type="ECO:0000259" key="3">
    <source>
        <dbReference type="Pfam" id="PF13505"/>
    </source>
</evidence>
<sequence length="188" mass="20854">MKMNKTTGLIALMVGALPLTTMSVAANEPAFDYIAAQYQETRVNNTDLDGYKLALSASVTEDFFFRLSHANQSVQSFDVDLTKLGFGYKHYVQLDTVAYGGAGLVRERFKFNGISSSDSGFNVFVGARHKLAHNLELGVEAEYIDVNDDDDVVIHLQGRYWIAPTFSIVAGYSFANNDRWMLGAAFHF</sequence>
<dbReference type="InterPro" id="IPR023614">
    <property type="entry name" value="Porin_dom_sf"/>
</dbReference>
<gene>
    <name evidence="4" type="ORF">CWE06_02700</name>
</gene>
<feature type="signal peptide" evidence="2">
    <location>
        <begin position="1"/>
        <end position="26"/>
    </location>
</feature>
<proteinExistence type="predicted"/>
<evidence type="ECO:0000256" key="1">
    <source>
        <dbReference type="ARBA" id="ARBA00022729"/>
    </source>
</evidence>
<feature type="domain" description="Outer membrane protein beta-barrel" evidence="3">
    <location>
        <begin position="12"/>
        <end position="173"/>
    </location>
</feature>
<dbReference type="SUPFAM" id="SSF56925">
    <property type="entry name" value="OMPA-like"/>
    <property type="match status" value="1"/>
</dbReference>
<dbReference type="Pfam" id="PF13505">
    <property type="entry name" value="OMP_b-brl"/>
    <property type="match status" value="1"/>
</dbReference>
<dbReference type="EMBL" id="PIPI01000001">
    <property type="protein sequence ID" value="RUO21775.1"/>
    <property type="molecule type" value="Genomic_DNA"/>
</dbReference>
<evidence type="ECO:0000313" key="4">
    <source>
        <dbReference type="EMBL" id="RUO21775.1"/>
    </source>
</evidence>
<dbReference type="Proteomes" id="UP000288212">
    <property type="component" value="Unassembled WGS sequence"/>
</dbReference>
<dbReference type="OrthoDB" id="5730472at2"/>
<name>A0A432VYP1_9GAMM</name>
<protein>
    <recommendedName>
        <fullName evidence="3">Outer membrane protein beta-barrel domain-containing protein</fullName>
    </recommendedName>
</protein>
<keyword evidence="5" id="KW-1185">Reference proteome</keyword>